<keyword evidence="2" id="KW-1133">Transmembrane helix</keyword>
<dbReference type="EMBL" id="BPVZ01000126">
    <property type="protein sequence ID" value="GKV38058.1"/>
    <property type="molecule type" value="Genomic_DNA"/>
</dbReference>
<evidence type="ECO:0000313" key="3">
    <source>
        <dbReference type="EMBL" id="GKV38058.1"/>
    </source>
</evidence>
<organism evidence="3 4">
    <name type="scientific">Rubroshorea leprosula</name>
    <dbReference type="NCBI Taxonomy" id="152421"/>
    <lineage>
        <taxon>Eukaryota</taxon>
        <taxon>Viridiplantae</taxon>
        <taxon>Streptophyta</taxon>
        <taxon>Embryophyta</taxon>
        <taxon>Tracheophyta</taxon>
        <taxon>Spermatophyta</taxon>
        <taxon>Magnoliopsida</taxon>
        <taxon>eudicotyledons</taxon>
        <taxon>Gunneridae</taxon>
        <taxon>Pentapetalae</taxon>
        <taxon>rosids</taxon>
        <taxon>malvids</taxon>
        <taxon>Malvales</taxon>
        <taxon>Dipterocarpaceae</taxon>
        <taxon>Rubroshorea</taxon>
    </lineage>
</organism>
<feature type="transmembrane region" description="Helical" evidence="2">
    <location>
        <begin position="274"/>
        <end position="299"/>
    </location>
</feature>
<dbReference type="PANTHER" id="PTHR35307:SF3">
    <property type="entry name" value="DUF4220 DOMAIN-CONTAINING PROTEIN"/>
    <property type="match status" value="1"/>
</dbReference>
<dbReference type="AlphaFoldDB" id="A0AAV5LMK3"/>
<name>A0AAV5LMK3_9ROSI</name>
<evidence type="ECO:0000256" key="2">
    <source>
        <dbReference type="SAM" id="Phobius"/>
    </source>
</evidence>
<sequence>MGKLGCSIDGNLNETKFSEPMPWIGIYIAAASLACAVAMASDAICGFRHRKFWFPCKFFSINATSLTVIGVASKLSVDLNTPMPRHMDQLAKLSSTVLICTVMGNSMPSLGTMENTEILSNVVALGILVVTLFVNICIQIGTGVIFVFWKEHAFVLFLMIVLLVIFSFSSLTVPTNKRYLEQKYKKKYELVMKECSYGTEKSTAGVKKLKEDLMRFWMMAHTSSPQFVMGRSVTCTATGALCLLSAATLAETMLRSYLLPQSFEFCKGESDYKWSIALILVTQTIAVAVGTIAPATRWFTAIKFRCAKRGRESCRQEFQLEGYWIKTLVEMKECPLGIPFRNRYCRKLVHDAKKLCLNLCIAVQIGIVFISKVIRMISISFVARIWLCLDFCSKLKSKGKHSTTNDPGSESQSSTKSDLSRFVLHLEGEDVLVKIMMKNNRDATEYWMHRAQRKQPRYLKKLLEIPRASKYFEGVKEFDSNQVPCLDAELPPNCWALPVVTLASIAVALPSIDGYSLKMLIYGVNEGLTYVRHIENTLNCKKDLTNIRSAAEVVWLGVELCQRWLDVDLHKLSLEGKAPREILEVLSDSAKNKLMEFKKVSIRMNLCLVDASKWPIKALAANSMYRISQTILQNCESRKYETGERLFETLTAMISDILSACLTNLQRAILVKCLSSTIEEREDCVRQAVHLLGQTEKIIKLLEQKTLPTLDPDQMADIDEWRVSYKLENPSLLHNFPSSESETVCSTSSASEVYLTIEDNRHGTEKIDSSCD</sequence>
<keyword evidence="2" id="KW-0472">Membrane</keyword>
<feature type="transmembrane region" description="Helical" evidence="2">
    <location>
        <begin position="20"/>
        <end position="40"/>
    </location>
</feature>
<feature type="compositionally biased region" description="Polar residues" evidence="1">
    <location>
        <begin position="402"/>
        <end position="416"/>
    </location>
</feature>
<comment type="caution">
    <text evidence="3">The sequence shown here is derived from an EMBL/GenBank/DDBJ whole genome shotgun (WGS) entry which is preliminary data.</text>
</comment>
<feature type="transmembrane region" description="Helical" evidence="2">
    <location>
        <begin position="233"/>
        <end position="254"/>
    </location>
</feature>
<gene>
    <name evidence="3" type="ORF">SLEP1_g46008</name>
</gene>
<feature type="transmembrane region" description="Helical" evidence="2">
    <location>
        <begin position="356"/>
        <end position="387"/>
    </location>
</feature>
<keyword evidence="4" id="KW-1185">Reference proteome</keyword>
<feature type="transmembrane region" description="Helical" evidence="2">
    <location>
        <begin position="154"/>
        <end position="173"/>
    </location>
</feature>
<dbReference type="PANTHER" id="PTHR35307">
    <property type="entry name" value="PROTEIN, PUTATIVE-RELATED"/>
    <property type="match status" value="1"/>
</dbReference>
<reference evidence="3 4" key="1">
    <citation type="journal article" date="2021" name="Commun. Biol.">
        <title>The genome of Shorea leprosula (Dipterocarpaceae) highlights the ecological relevance of drought in aseasonal tropical rainforests.</title>
        <authorList>
            <person name="Ng K.K.S."/>
            <person name="Kobayashi M.J."/>
            <person name="Fawcett J.A."/>
            <person name="Hatakeyama M."/>
            <person name="Paape T."/>
            <person name="Ng C.H."/>
            <person name="Ang C.C."/>
            <person name="Tnah L.H."/>
            <person name="Lee C.T."/>
            <person name="Nishiyama T."/>
            <person name="Sese J."/>
            <person name="O'Brien M.J."/>
            <person name="Copetti D."/>
            <person name="Mohd Noor M.I."/>
            <person name="Ong R.C."/>
            <person name="Putra M."/>
            <person name="Sireger I.Z."/>
            <person name="Indrioko S."/>
            <person name="Kosugi Y."/>
            <person name="Izuno A."/>
            <person name="Isagi Y."/>
            <person name="Lee S.L."/>
            <person name="Shimizu K.K."/>
        </authorList>
    </citation>
    <scope>NUCLEOTIDE SEQUENCE [LARGE SCALE GENOMIC DNA]</scope>
    <source>
        <strain evidence="3">214</strain>
    </source>
</reference>
<dbReference type="Proteomes" id="UP001054252">
    <property type="component" value="Unassembled WGS sequence"/>
</dbReference>
<feature type="region of interest" description="Disordered" evidence="1">
    <location>
        <begin position="397"/>
        <end position="416"/>
    </location>
</feature>
<feature type="transmembrane region" description="Helical" evidence="2">
    <location>
        <begin position="122"/>
        <end position="148"/>
    </location>
</feature>
<dbReference type="PROSITE" id="PS51257">
    <property type="entry name" value="PROKAR_LIPOPROTEIN"/>
    <property type="match status" value="1"/>
</dbReference>
<evidence type="ECO:0000313" key="4">
    <source>
        <dbReference type="Proteomes" id="UP001054252"/>
    </source>
</evidence>
<proteinExistence type="predicted"/>
<evidence type="ECO:0000256" key="1">
    <source>
        <dbReference type="SAM" id="MobiDB-lite"/>
    </source>
</evidence>
<keyword evidence="2" id="KW-0812">Transmembrane</keyword>
<protein>
    <submittedName>
        <fullName evidence="3">Uncharacterized protein</fullName>
    </submittedName>
</protein>
<accession>A0AAV5LMK3</accession>